<dbReference type="InterPro" id="IPR028259">
    <property type="entry name" value="AP2-like_int_N"/>
</dbReference>
<feature type="region of interest" description="Disordered" evidence="1">
    <location>
        <begin position="1"/>
        <end position="47"/>
    </location>
</feature>
<feature type="compositionally biased region" description="Basic residues" evidence="1">
    <location>
        <begin position="1"/>
        <end position="10"/>
    </location>
</feature>
<accession>A0A2C4HS23</accession>
<proteinExistence type="predicted"/>
<evidence type="ECO:0000313" key="3">
    <source>
        <dbReference type="EMBL" id="PEJ00561.1"/>
    </source>
</evidence>
<dbReference type="AlphaFoldDB" id="A0A2C4HS23"/>
<dbReference type="Proteomes" id="UP000220045">
    <property type="component" value="Unassembled WGS sequence"/>
</dbReference>
<reference evidence="3 4" key="1">
    <citation type="submission" date="2017-09" db="EMBL/GenBank/DDBJ databases">
        <title>Large-scale bioinformatics analysis of Bacillus genomes uncovers conserved roles of natural products in bacterial physiology.</title>
        <authorList>
            <consortium name="Agbiome Team Llc"/>
            <person name="Bleich R.M."/>
            <person name="Grubbs K.J."/>
            <person name="Santa Maria K.C."/>
            <person name="Allen S.E."/>
            <person name="Farag S."/>
            <person name="Shank E.A."/>
            <person name="Bowers A."/>
        </authorList>
    </citation>
    <scope>NUCLEOTIDE SEQUENCE [LARGE SCALE GENOMIC DNA]</scope>
    <source>
        <strain evidence="3 4">AFS004017</strain>
    </source>
</reference>
<evidence type="ECO:0000259" key="2">
    <source>
        <dbReference type="Pfam" id="PF14657"/>
    </source>
</evidence>
<name>A0A2C4HS23_9BACI</name>
<dbReference type="Pfam" id="PF14657">
    <property type="entry name" value="Arm-DNA-bind_4"/>
    <property type="match status" value="1"/>
</dbReference>
<feature type="domain" description="AP2-like integrase N-terminal" evidence="2">
    <location>
        <begin position="13"/>
        <end position="39"/>
    </location>
</feature>
<sequence>MKGSFRKRGNTRSFTIDIGIDPTTGKRQQKSKSGFRTKKKPKMLLQR</sequence>
<gene>
    <name evidence="3" type="ORF">CN684_30550</name>
</gene>
<feature type="compositionally biased region" description="Basic residues" evidence="1">
    <location>
        <begin position="27"/>
        <end position="47"/>
    </location>
</feature>
<comment type="caution">
    <text evidence="3">The sequence shown here is derived from an EMBL/GenBank/DDBJ whole genome shotgun (WGS) entry which is preliminary data.</text>
</comment>
<dbReference type="EMBL" id="NUEL01000074">
    <property type="protein sequence ID" value="PEJ00561.1"/>
    <property type="molecule type" value="Genomic_DNA"/>
</dbReference>
<evidence type="ECO:0000313" key="4">
    <source>
        <dbReference type="Proteomes" id="UP000220045"/>
    </source>
</evidence>
<protein>
    <recommendedName>
        <fullName evidence="2">AP2-like integrase N-terminal domain-containing protein</fullName>
    </recommendedName>
</protein>
<evidence type="ECO:0000256" key="1">
    <source>
        <dbReference type="SAM" id="MobiDB-lite"/>
    </source>
</evidence>
<organism evidence="3 4">
    <name type="scientific">Bacillus wiedmannii</name>
    <dbReference type="NCBI Taxonomy" id="1890302"/>
    <lineage>
        <taxon>Bacteria</taxon>
        <taxon>Bacillati</taxon>
        <taxon>Bacillota</taxon>
        <taxon>Bacilli</taxon>
        <taxon>Bacillales</taxon>
        <taxon>Bacillaceae</taxon>
        <taxon>Bacillus</taxon>
        <taxon>Bacillus cereus group</taxon>
    </lineage>
</organism>